<protein>
    <submittedName>
        <fullName evidence="1">Uncharacterized protein</fullName>
    </submittedName>
</protein>
<dbReference type="EMBL" id="FNYE01000031">
    <property type="protein sequence ID" value="SEK02487.1"/>
    <property type="molecule type" value="Genomic_DNA"/>
</dbReference>
<evidence type="ECO:0000313" key="2">
    <source>
        <dbReference type="Proteomes" id="UP000198866"/>
    </source>
</evidence>
<gene>
    <name evidence="1" type="ORF">SAMN05192539_103174</name>
</gene>
<dbReference type="AlphaFoldDB" id="A0A1H7DNN0"/>
<sequence length="249" mass="27303">MNTLSQTESSLDDLLKLANIEKTKVESEKLRLELESAPQKERKAYWTDIAKIVGGVILGAGGLMAAVTQYEVGEMRAKTAKNDLDKAVSERAAADAAASAAKRDLADALEKKRVVVEEHASLEKQNALLRQNLAKTDHALLNAQPQIVRPRLTYIQFQGSLKREFIDALREYLKTESFNAPAAERVGGPWTTRVKYFTANDQAIAEKLAKSVEGFLTDQGCPRQIPVTLDKAPAGETPPLEVWLAGSCK</sequence>
<dbReference type="RefSeq" id="WP_090871676.1">
    <property type="nucleotide sequence ID" value="NZ_FNYE01000031.1"/>
</dbReference>
<proteinExistence type="predicted"/>
<organism evidence="1 2">
    <name type="scientific">Paraburkholderia diazotrophica</name>
    <dbReference type="NCBI Taxonomy" id="667676"/>
    <lineage>
        <taxon>Bacteria</taxon>
        <taxon>Pseudomonadati</taxon>
        <taxon>Pseudomonadota</taxon>
        <taxon>Betaproteobacteria</taxon>
        <taxon>Burkholderiales</taxon>
        <taxon>Burkholderiaceae</taxon>
        <taxon>Paraburkholderia</taxon>
    </lineage>
</organism>
<dbReference type="STRING" id="667676.SAMN05192539_103174"/>
<dbReference type="OrthoDB" id="8844538at2"/>
<keyword evidence="2" id="KW-1185">Reference proteome</keyword>
<reference evidence="2" key="1">
    <citation type="submission" date="2016-10" db="EMBL/GenBank/DDBJ databases">
        <authorList>
            <person name="Varghese N."/>
            <person name="Submissions S."/>
        </authorList>
    </citation>
    <scope>NUCLEOTIDE SEQUENCE [LARGE SCALE GENOMIC DNA]</scope>
    <source>
        <strain evidence="2">LMG 26031</strain>
    </source>
</reference>
<evidence type="ECO:0000313" key="1">
    <source>
        <dbReference type="EMBL" id="SEK02487.1"/>
    </source>
</evidence>
<name>A0A1H7DNN0_9BURK</name>
<accession>A0A1H7DNN0</accession>
<dbReference type="Proteomes" id="UP000198866">
    <property type="component" value="Unassembled WGS sequence"/>
</dbReference>